<dbReference type="InterPro" id="IPR047817">
    <property type="entry name" value="ABC2_TM_bact-type"/>
</dbReference>
<evidence type="ECO:0000256" key="2">
    <source>
        <dbReference type="ARBA" id="ARBA00022692"/>
    </source>
</evidence>
<evidence type="ECO:0000256" key="3">
    <source>
        <dbReference type="ARBA" id="ARBA00022989"/>
    </source>
</evidence>
<name>K1SJ16_9ZZZZ</name>
<dbReference type="Pfam" id="PF12698">
    <property type="entry name" value="ABC2_membrane_3"/>
    <property type="match status" value="1"/>
</dbReference>
<organism evidence="7">
    <name type="scientific">human gut metagenome</name>
    <dbReference type="NCBI Taxonomy" id="408170"/>
    <lineage>
        <taxon>unclassified sequences</taxon>
        <taxon>metagenomes</taxon>
        <taxon>organismal metagenomes</taxon>
    </lineage>
</organism>
<reference evidence="7" key="1">
    <citation type="journal article" date="2013" name="Environ. Microbiol.">
        <title>Microbiota from the distal guts of lean and obese adolescents exhibit partial functional redundancy besides clear differences in community structure.</title>
        <authorList>
            <person name="Ferrer M."/>
            <person name="Ruiz A."/>
            <person name="Lanza F."/>
            <person name="Haange S.B."/>
            <person name="Oberbach A."/>
            <person name="Till H."/>
            <person name="Bargiela R."/>
            <person name="Campoy C."/>
            <person name="Segura M.T."/>
            <person name="Richter M."/>
            <person name="von Bergen M."/>
            <person name="Seifert J."/>
            <person name="Suarez A."/>
        </authorList>
    </citation>
    <scope>NUCLEOTIDE SEQUENCE</scope>
</reference>
<dbReference type="InterPro" id="IPR051784">
    <property type="entry name" value="Nod_factor_ABC_transporter"/>
</dbReference>
<feature type="domain" description="ABC transmembrane type-2" evidence="6">
    <location>
        <begin position="1"/>
        <end position="74"/>
    </location>
</feature>
<dbReference type="GO" id="GO:0016020">
    <property type="term" value="C:membrane"/>
    <property type="evidence" value="ECO:0007669"/>
    <property type="project" value="UniProtKB-SubCell"/>
</dbReference>
<accession>K1SJ16</accession>
<evidence type="ECO:0000256" key="4">
    <source>
        <dbReference type="ARBA" id="ARBA00023136"/>
    </source>
</evidence>
<keyword evidence="4 5" id="KW-0472">Membrane</keyword>
<dbReference type="GO" id="GO:0140359">
    <property type="term" value="F:ABC-type transporter activity"/>
    <property type="evidence" value="ECO:0007669"/>
    <property type="project" value="InterPro"/>
</dbReference>
<sequence length="75" mass="8518">MIFILMSGLVTPVESMPVWAQWFTHILPPCYFVEIMRSVYLKGATVGDLWGDYAVLTLFALLFGAIATLTYRKRS</sequence>
<proteinExistence type="predicted"/>
<feature type="transmembrane region" description="Helical" evidence="5">
    <location>
        <begin position="53"/>
        <end position="71"/>
    </location>
</feature>
<dbReference type="InterPro" id="IPR013525">
    <property type="entry name" value="ABC2_TM"/>
</dbReference>
<dbReference type="PANTHER" id="PTHR43229">
    <property type="entry name" value="NODULATION PROTEIN J"/>
    <property type="match status" value="1"/>
</dbReference>
<keyword evidence="3 5" id="KW-1133">Transmembrane helix</keyword>
<dbReference type="EMBL" id="AJWY01008640">
    <property type="protein sequence ID" value="EKC60652.1"/>
    <property type="molecule type" value="Genomic_DNA"/>
</dbReference>
<comment type="caution">
    <text evidence="7">The sequence shown here is derived from an EMBL/GenBank/DDBJ whole genome shotgun (WGS) entry which is preliminary data.</text>
</comment>
<comment type="subcellular location">
    <subcellularLocation>
        <location evidence="1">Membrane</location>
        <topology evidence="1">Multi-pass membrane protein</topology>
    </subcellularLocation>
</comment>
<keyword evidence="2 5" id="KW-0812">Transmembrane</keyword>
<dbReference type="PANTHER" id="PTHR43229:SF2">
    <property type="entry name" value="NODULATION PROTEIN J"/>
    <property type="match status" value="1"/>
</dbReference>
<dbReference type="PROSITE" id="PS51012">
    <property type="entry name" value="ABC_TM2"/>
    <property type="match status" value="1"/>
</dbReference>
<gene>
    <name evidence="7" type="ORF">LEA_12758</name>
</gene>
<evidence type="ECO:0000313" key="7">
    <source>
        <dbReference type="EMBL" id="EKC60652.1"/>
    </source>
</evidence>
<evidence type="ECO:0000256" key="5">
    <source>
        <dbReference type="SAM" id="Phobius"/>
    </source>
</evidence>
<dbReference type="AlphaFoldDB" id="K1SJ16"/>
<protein>
    <submittedName>
        <fullName evidence="7">ABC transporter, permease protein</fullName>
    </submittedName>
</protein>
<evidence type="ECO:0000256" key="1">
    <source>
        <dbReference type="ARBA" id="ARBA00004141"/>
    </source>
</evidence>
<evidence type="ECO:0000259" key="6">
    <source>
        <dbReference type="PROSITE" id="PS51012"/>
    </source>
</evidence>